<evidence type="ECO:0000313" key="2">
    <source>
        <dbReference type="Proteomes" id="UP001055879"/>
    </source>
</evidence>
<organism evidence="1 2">
    <name type="scientific">Arctium lappa</name>
    <name type="common">Greater burdock</name>
    <name type="synonym">Lappa major</name>
    <dbReference type="NCBI Taxonomy" id="4217"/>
    <lineage>
        <taxon>Eukaryota</taxon>
        <taxon>Viridiplantae</taxon>
        <taxon>Streptophyta</taxon>
        <taxon>Embryophyta</taxon>
        <taxon>Tracheophyta</taxon>
        <taxon>Spermatophyta</taxon>
        <taxon>Magnoliopsida</taxon>
        <taxon>eudicotyledons</taxon>
        <taxon>Gunneridae</taxon>
        <taxon>Pentapetalae</taxon>
        <taxon>asterids</taxon>
        <taxon>campanulids</taxon>
        <taxon>Asterales</taxon>
        <taxon>Asteraceae</taxon>
        <taxon>Carduoideae</taxon>
        <taxon>Cardueae</taxon>
        <taxon>Arctiinae</taxon>
        <taxon>Arctium</taxon>
    </lineage>
</organism>
<reference evidence="1 2" key="2">
    <citation type="journal article" date="2022" name="Mol. Ecol. Resour.">
        <title>The genomes of chicory, endive, great burdock and yacon provide insights into Asteraceae paleo-polyploidization history and plant inulin production.</title>
        <authorList>
            <person name="Fan W."/>
            <person name="Wang S."/>
            <person name="Wang H."/>
            <person name="Wang A."/>
            <person name="Jiang F."/>
            <person name="Liu H."/>
            <person name="Zhao H."/>
            <person name="Xu D."/>
            <person name="Zhang Y."/>
        </authorList>
    </citation>
    <scope>NUCLEOTIDE SEQUENCE [LARGE SCALE GENOMIC DNA]</scope>
    <source>
        <strain evidence="2">cv. Niubang</strain>
    </source>
</reference>
<reference evidence="2" key="1">
    <citation type="journal article" date="2022" name="Mol. Ecol. Resour.">
        <title>The genomes of chicory, endive, great burdock and yacon provide insights into Asteraceae palaeo-polyploidization history and plant inulin production.</title>
        <authorList>
            <person name="Fan W."/>
            <person name="Wang S."/>
            <person name="Wang H."/>
            <person name="Wang A."/>
            <person name="Jiang F."/>
            <person name="Liu H."/>
            <person name="Zhao H."/>
            <person name="Xu D."/>
            <person name="Zhang Y."/>
        </authorList>
    </citation>
    <scope>NUCLEOTIDE SEQUENCE [LARGE SCALE GENOMIC DNA]</scope>
    <source>
        <strain evidence="2">cv. Niubang</strain>
    </source>
</reference>
<accession>A0ACB9B8T4</accession>
<protein>
    <submittedName>
        <fullName evidence="1">Uncharacterized protein</fullName>
    </submittedName>
</protein>
<sequence length="485" mass="54875">MASTCGFCSLPSISFGQRSFNDRIVFSRPAIPHSRSLQETVSEATINSDLKISNLSQLENEKNKSYIWVNPKRPKASQFRKKSYDPRKRKDVDAAEELFDEMLQRGVTPDNSTFSMIIRCAQMSCLPGKAVEWFERMPEFGIQPDDATYASMIDSYGRVGNVKMALQLYDRSKIEKWHLSTNTFTTLIRIHGTTGNLNGCLTVFEEMKALGIKPDAICFNTLLDAICRAKLPWVIKSIHQQILISGLNPGFATFASLLRAYCKSCCGDEAMNVYKEMMAKGMELNTLLYNTLLRMCVEIGFVDEATAIFEDMKRSMDGQPNSRTFSSLITIYSSCGKVSEAEATLEEMLEAGYRRDIYVLTDLIQCYSKSNRTDDVVRTLERIMELDITPNEQSCICLLKVMTQAPREELAKVTRCIERVNPKLGNVVKLMVESSDVEDETFKNEVSEVVSQVGDDARKPYCNCLIDLCIYLQKLEKARYLGTLL</sequence>
<proteinExistence type="predicted"/>
<keyword evidence="2" id="KW-1185">Reference proteome</keyword>
<comment type="caution">
    <text evidence="1">The sequence shown here is derived from an EMBL/GenBank/DDBJ whole genome shotgun (WGS) entry which is preliminary data.</text>
</comment>
<evidence type="ECO:0000313" key="1">
    <source>
        <dbReference type="EMBL" id="KAI3718595.1"/>
    </source>
</evidence>
<dbReference type="EMBL" id="CM042052">
    <property type="protein sequence ID" value="KAI3718595.1"/>
    <property type="molecule type" value="Genomic_DNA"/>
</dbReference>
<gene>
    <name evidence="1" type="ORF">L6452_19473</name>
</gene>
<name>A0ACB9B8T4_ARCLA</name>
<dbReference type="Proteomes" id="UP001055879">
    <property type="component" value="Linkage Group LG06"/>
</dbReference>